<dbReference type="CDD" id="cd02071">
    <property type="entry name" value="MM_CoA_mut_B12_BD"/>
    <property type="match status" value="1"/>
</dbReference>
<dbReference type="Gene3D" id="3.20.20.240">
    <property type="entry name" value="Methylmalonyl-CoA mutase"/>
    <property type="match status" value="1"/>
</dbReference>
<dbReference type="Pfam" id="PF01642">
    <property type="entry name" value="MM_CoA_mutase"/>
    <property type="match status" value="2"/>
</dbReference>
<dbReference type="AlphaFoldDB" id="A0A931MIC4"/>
<comment type="catalytic activity">
    <reaction evidence="15">
        <text>GTP + H2O = GDP + phosphate + H(+)</text>
        <dbReference type="Rhea" id="RHEA:19669"/>
        <dbReference type="ChEBI" id="CHEBI:15377"/>
        <dbReference type="ChEBI" id="CHEBI:15378"/>
        <dbReference type="ChEBI" id="CHEBI:37565"/>
        <dbReference type="ChEBI" id="CHEBI:43474"/>
        <dbReference type="ChEBI" id="CHEBI:58189"/>
    </reaction>
</comment>
<keyword evidence="8 15" id="KW-0342">GTP-binding</keyword>
<dbReference type="GO" id="GO:0006637">
    <property type="term" value="P:acyl-CoA metabolic process"/>
    <property type="evidence" value="ECO:0007669"/>
    <property type="project" value="UniProtKB-UniRule"/>
</dbReference>
<feature type="binding site" evidence="15">
    <location>
        <position position="258"/>
    </location>
    <ligand>
        <name>Mg(2+)</name>
        <dbReference type="ChEBI" id="CHEBI:18420"/>
        <label>2</label>
    </ligand>
</feature>
<feature type="binding site" evidence="15">
    <location>
        <position position="1096"/>
    </location>
    <ligand>
        <name>GTP</name>
        <dbReference type="ChEBI" id="CHEBI:37565"/>
    </ligand>
</feature>
<dbReference type="InterPro" id="IPR053439">
    <property type="entry name" value="IcmF/GTPase_domain"/>
</dbReference>
<keyword evidence="9 15" id="KW-0143">Chaperone</keyword>
<evidence type="ECO:0000256" key="11">
    <source>
        <dbReference type="ARBA" id="ARBA00023268"/>
    </source>
</evidence>
<comment type="cofactor">
    <cofactor evidence="1 15">
        <name>adenosylcob(III)alamin</name>
        <dbReference type="ChEBI" id="CHEBI:18408"/>
    </cofactor>
</comment>
<dbReference type="PANTHER" id="PTHR43087">
    <property type="entry name" value="LYSINE/ARGININE/ORNITHINE TRANSPORT SYSTEM KINASE"/>
    <property type="match status" value="1"/>
</dbReference>
<dbReference type="SUPFAM" id="SSF52242">
    <property type="entry name" value="Cobalamin (vitamin B12)-binding domain"/>
    <property type="match status" value="1"/>
</dbReference>
<feature type="binding site" evidence="15">
    <location>
        <position position="776"/>
    </location>
    <ligand>
        <name>substrate</name>
    </ligand>
</feature>
<dbReference type="GO" id="GO:0034784">
    <property type="term" value="F:pivalyl-CoA mutase activity"/>
    <property type="evidence" value="ECO:0007669"/>
    <property type="project" value="InterPro"/>
</dbReference>
<comment type="catalytic activity">
    <reaction evidence="13 15">
        <text>2-methylpropanoyl-CoA = butanoyl-CoA</text>
        <dbReference type="Rhea" id="RHEA:13141"/>
        <dbReference type="ChEBI" id="CHEBI:57338"/>
        <dbReference type="ChEBI" id="CHEBI:57371"/>
        <dbReference type="EC" id="5.4.99.13"/>
    </reaction>
</comment>
<dbReference type="InterPro" id="IPR052040">
    <property type="entry name" value="GTPase/Isobutyryl-CoA_mutase"/>
</dbReference>
<reference evidence="18" key="1">
    <citation type="submission" date="2020-11" db="EMBL/GenBank/DDBJ databases">
        <title>Bacterial whole genome sequence for Caenimonas sp. DR4.4.</title>
        <authorList>
            <person name="Le V."/>
            <person name="Ko S.-R."/>
            <person name="Ahn C.-Y."/>
            <person name="Oh H.-M."/>
        </authorList>
    </citation>
    <scope>NUCLEOTIDE SEQUENCE</scope>
    <source>
        <strain evidence="18">DR4.4</strain>
    </source>
</reference>
<keyword evidence="19" id="KW-1185">Reference proteome</keyword>
<keyword evidence="5 15" id="KW-0547">Nucleotide-binding</keyword>
<feature type="binding site" evidence="15">
    <location>
        <begin position="215"/>
        <end position="220"/>
    </location>
    <ligand>
        <name>GTP</name>
        <dbReference type="ChEBI" id="CHEBI:37565"/>
    </ligand>
</feature>
<evidence type="ECO:0000256" key="4">
    <source>
        <dbReference type="ARBA" id="ARBA00022723"/>
    </source>
</evidence>
<feature type="binding site" evidence="15">
    <location>
        <position position="311"/>
    </location>
    <ligand>
        <name>Mg(2+)</name>
        <dbReference type="ChEBI" id="CHEBI:18420"/>
        <label>2</label>
    </ligand>
</feature>
<evidence type="ECO:0000256" key="8">
    <source>
        <dbReference type="ARBA" id="ARBA00023134"/>
    </source>
</evidence>
<evidence type="ECO:0000256" key="13">
    <source>
        <dbReference type="ARBA" id="ARBA00050252"/>
    </source>
</evidence>
<feature type="binding site" evidence="15">
    <location>
        <position position="860"/>
    </location>
    <ligand>
        <name>substrate</name>
    </ligand>
</feature>
<evidence type="ECO:0000256" key="6">
    <source>
        <dbReference type="ARBA" id="ARBA00022801"/>
    </source>
</evidence>
<dbReference type="HAMAP" id="MF_02050">
    <property type="entry name" value="IcmF"/>
    <property type="match status" value="1"/>
</dbReference>
<dbReference type="SUPFAM" id="SSF52540">
    <property type="entry name" value="P-loop containing nucleoside triphosphate hydrolases"/>
    <property type="match status" value="1"/>
</dbReference>
<dbReference type="SUPFAM" id="SSF51703">
    <property type="entry name" value="Cobalamin (vitamin B12)-dependent enzymes"/>
    <property type="match status" value="1"/>
</dbReference>
<protein>
    <recommendedName>
        <fullName evidence="15">Fused isobutyryl-CoA mutase</fullName>
    </recommendedName>
    <domain>
        <recommendedName>
            <fullName evidence="15">Isobutyryl-CoA mutase</fullName>
            <shortName evidence="15">ICM</shortName>
            <ecNumber evidence="15">5.4.99.13</ecNumber>
        </recommendedName>
    </domain>
    <domain>
        <recommendedName>
            <fullName evidence="15">P-loop GTPase</fullName>
            <ecNumber evidence="15">3.6.5.-</ecNumber>
        </recommendedName>
        <alternativeName>
            <fullName evidence="15">G-protein chaperone</fullName>
        </alternativeName>
    </domain>
</protein>
<dbReference type="InterPro" id="IPR036724">
    <property type="entry name" value="Cobalamin-bd_sf"/>
</dbReference>
<dbReference type="FunFam" id="3.40.50.300:FF:001512">
    <property type="entry name" value="Fused isobutyryl-CoA mutase"/>
    <property type="match status" value="1"/>
</dbReference>
<comment type="subunit">
    <text evidence="2 15">Homodimer.</text>
</comment>
<dbReference type="RefSeq" id="WP_196987737.1">
    <property type="nucleotide sequence ID" value="NZ_JADWYS010000001.1"/>
</dbReference>
<dbReference type="InterPro" id="IPR027417">
    <property type="entry name" value="P-loop_NTPase"/>
</dbReference>
<feature type="binding site" evidence="15">
    <location>
        <position position="865"/>
    </location>
    <ligand>
        <name>substrate</name>
    </ligand>
</feature>
<feature type="binding site" evidence="15">
    <location>
        <position position="977"/>
    </location>
    <ligand>
        <name>GTP</name>
        <dbReference type="ChEBI" id="CHEBI:37565"/>
    </ligand>
</feature>
<evidence type="ECO:0000256" key="15">
    <source>
        <dbReference type="HAMAP-Rule" id="MF_02050"/>
    </source>
</evidence>
<dbReference type="InterPro" id="IPR006099">
    <property type="entry name" value="MeMalonylCoA_mutase_a/b_cat"/>
</dbReference>
<dbReference type="Pfam" id="PF02310">
    <property type="entry name" value="B12-binding"/>
    <property type="match status" value="1"/>
</dbReference>
<comment type="cofactor">
    <cofactor evidence="15">
        <name>Mg(2+)</name>
        <dbReference type="ChEBI" id="CHEBI:18420"/>
    </cofactor>
</comment>
<proteinExistence type="inferred from homology"/>
<keyword evidence="11 15" id="KW-0511">Multifunctional enzyme</keyword>
<comment type="function">
    <text evidence="15">Catalyzes the reversible interconversion of isobutyryl-CoA and n-butyryl-CoA, using radical chemistry. Also exhibits GTPase activity, associated with its G-protein domain (MeaI) that functions as a chaperone that assists cofactor delivery and proper holo-enzyme assembly.</text>
</comment>
<dbReference type="PANTHER" id="PTHR43087:SF1">
    <property type="entry name" value="LAO_AO TRANSPORT SYSTEM ATPASE"/>
    <property type="match status" value="1"/>
</dbReference>
<feature type="binding site" evidence="15">
    <location>
        <position position="258"/>
    </location>
    <ligand>
        <name>Mg(2+)</name>
        <dbReference type="ChEBI" id="CHEBI:18420"/>
        <label>1</label>
        <note>catalytic</note>
    </ligand>
</feature>
<feature type="coiled-coil region" evidence="16">
    <location>
        <begin position="460"/>
        <end position="487"/>
    </location>
</feature>
<feature type="binding site" evidence="15">
    <location>
        <position position="591"/>
    </location>
    <ligand>
        <name>substrate</name>
    </ligand>
</feature>
<dbReference type="FunFam" id="3.20.20.240:FF:000003">
    <property type="entry name" value="Fused isobutyryl-CoA mutase"/>
    <property type="match status" value="1"/>
</dbReference>
<feature type="binding site" description="axial binding residue" evidence="15">
    <location>
        <position position="32"/>
    </location>
    <ligand>
        <name>adenosylcob(III)alamin</name>
        <dbReference type="ChEBI" id="CHEBI:18408"/>
    </ligand>
    <ligandPart>
        <name>Co</name>
        <dbReference type="ChEBI" id="CHEBI:27638"/>
    </ligandPart>
</feature>
<organism evidence="18 19">
    <name type="scientific">Caenimonas aquaedulcis</name>
    <dbReference type="NCBI Taxonomy" id="2793270"/>
    <lineage>
        <taxon>Bacteria</taxon>
        <taxon>Pseudomonadati</taxon>
        <taxon>Pseudomonadota</taxon>
        <taxon>Betaproteobacteria</taxon>
        <taxon>Burkholderiales</taxon>
        <taxon>Comamonadaceae</taxon>
        <taxon>Caenimonas</taxon>
    </lineage>
</organism>
<feature type="binding site" evidence="15">
    <location>
        <position position="825"/>
    </location>
    <ligand>
        <name>substrate</name>
    </ligand>
</feature>
<dbReference type="Gene3D" id="3.40.50.300">
    <property type="entry name" value="P-loop containing nucleotide triphosphate hydrolases"/>
    <property type="match status" value="1"/>
</dbReference>
<dbReference type="Gene3D" id="3.40.50.280">
    <property type="entry name" value="Cobalamin-binding domain"/>
    <property type="match status" value="1"/>
</dbReference>
<keyword evidence="4 15" id="KW-0479">Metal-binding</keyword>
<dbReference type="GO" id="GO:0003924">
    <property type="term" value="F:GTPase activity"/>
    <property type="evidence" value="ECO:0007669"/>
    <property type="project" value="UniProtKB-UniRule"/>
</dbReference>
<keyword evidence="6 15" id="KW-0378">Hydrolase</keyword>
<feature type="binding site" evidence="15">
    <location>
        <position position="310"/>
    </location>
    <ligand>
        <name>Mg(2+)</name>
        <dbReference type="ChEBI" id="CHEBI:18420"/>
        <label>2</label>
    </ligand>
</feature>
<dbReference type="InterPro" id="IPR006158">
    <property type="entry name" value="Cobalamin-bd"/>
</dbReference>
<dbReference type="GO" id="GO:0047727">
    <property type="term" value="F:isobutyryl-CoA mutase activity"/>
    <property type="evidence" value="ECO:0007669"/>
    <property type="project" value="UniProtKB-UniRule"/>
</dbReference>
<dbReference type="PROSITE" id="PS51332">
    <property type="entry name" value="B12_BINDING"/>
    <property type="match status" value="1"/>
</dbReference>
<evidence type="ECO:0000256" key="1">
    <source>
        <dbReference type="ARBA" id="ARBA00001922"/>
    </source>
</evidence>
<evidence type="ECO:0000256" key="16">
    <source>
        <dbReference type="SAM" id="Coils"/>
    </source>
</evidence>
<comment type="caution">
    <text evidence="18">The sequence shown here is derived from an EMBL/GenBank/DDBJ whole genome shotgun (WGS) entry which is preliminary data.</text>
</comment>
<feature type="binding site" evidence="15">
    <location>
        <position position="732"/>
    </location>
    <ligand>
        <name>substrate</name>
    </ligand>
</feature>
<dbReference type="InterPro" id="IPR016176">
    <property type="entry name" value="Cbl-dep_enz_cat"/>
</dbReference>
<feature type="binding site" evidence="15">
    <location>
        <position position="219"/>
    </location>
    <ligand>
        <name>Mg(2+)</name>
        <dbReference type="ChEBI" id="CHEBI:18420"/>
        <label>1</label>
        <note>catalytic</note>
    </ligand>
</feature>
<comment type="similarity">
    <text evidence="14 15">Belongs to the IcmF family.</text>
</comment>
<evidence type="ECO:0000256" key="3">
    <source>
        <dbReference type="ARBA" id="ARBA00022628"/>
    </source>
</evidence>
<keyword evidence="12 15" id="KW-0170">Cobalt</keyword>
<dbReference type="GO" id="GO:0005525">
    <property type="term" value="F:GTP binding"/>
    <property type="evidence" value="ECO:0007669"/>
    <property type="project" value="UniProtKB-UniRule"/>
</dbReference>
<dbReference type="Pfam" id="PF03308">
    <property type="entry name" value="MeaB"/>
    <property type="match status" value="1"/>
</dbReference>
<evidence type="ECO:0000256" key="7">
    <source>
        <dbReference type="ARBA" id="ARBA00022842"/>
    </source>
</evidence>
<keyword evidence="7 15" id="KW-0460">Magnesium</keyword>
<comment type="domain">
    <text evidence="15">Is composed of four functional domains: the N-terminal 5'-deoxyadenosylcobalamin binding region that is homologous to the small subunit of ICM (IcmB), a middle P-loop GTPase domain (MeaI) that likely acts as a chaperone for ICM, a structured linker region involved in dimer formation, and a C-terminal part that is homologous to the large substrate-binding subunit of ICM (IcmA).</text>
</comment>
<evidence type="ECO:0000256" key="12">
    <source>
        <dbReference type="ARBA" id="ARBA00023285"/>
    </source>
</evidence>
<dbReference type="EC" id="5.4.99.13" evidence="15"/>
<dbReference type="CDD" id="cd03678">
    <property type="entry name" value="MM_CoA_mutase_1"/>
    <property type="match status" value="1"/>
</dbReference>
<evidence type="ECO:0000259" key="17">
    <source>
        <dbReference type="PROSITE" id="PS51332"/>
    </source>
</evidence>
<dbReference type="GO" id="GO:0004494">
    <property type="term" value="F:methylmalonyl-CoA mutase activity"/>
    <property type="evidence" value="ECO:0007669"/>
    <property type="project" value="InterPro"/>
</dbReference>
<feature type="binding site" evidence="15">
    <location>
        <position position="310"/>
    </location>
    <ligand>
        <name>Mg(2+)</name>
        <dbReference type="ChEBI" id="CHEBI:18420"/>
        <label>1</label>
        <note>catalytic</note>
    </ligand>
</feature>
<evidence type="ECO:0000313" key="19">
    <source>
        <dbReference type="Proteomes" id="UP000651050"/>
    </source>
</evidence>
<feature type="binding site" evidence="15">
    <location>
        <position position="261"/>
    </location>
    <ligand>
        <name>GTP</name>
        <dbReference type="ChEBI" id="CHEBI:37565"/>
    </ligand>
</feature>
<keyword evidence="16" id="KW-0175">Coiled coil</keyword>
<dbReference type="EMBL" id="JADWYS010000001">
    <property type="protein sequence ID" value="MBG9389971.1"/>
    <property type="molecule type" value="Genomic_DNA"/>
</dbReference>
<feature type="binding site" evidence="15">
    <location>
        <begin position="357"/>
        <end position="360"/>
    </location>
    <ligand>
        <name>GTP</name>
        <dbReference type="ChEBI" id="CHEBI:37565"/>
    </ligand>
</feature>
<keyword evidence="3 15" id="KW-0846">Cobalamin</keyword>
<dbReference type="GO" id="GO:0031419">
    <property type="term" value="F:cobalamin binding"/>
    <property type="evidence" value="ECO:0007669"/>
    <property type="project" value="UniProtKB-UniRule"/>
</dbReference>
<dbReference type="EC" id="3.6.5.-" evidence="15"/>
<feature type="binding site" evidence="15">
    <location>
        <position position="626"/>
    </location>
    <ligand>
        <name>substrate</name>
    </ligand>
</feature>
<feature type="binding site" evidence="15">
    <location>
        <position position="244"/>
    </location>
    <ligand>
        <name>Mg(2+)</name>
        <dbReference type="ChEBI" id="CHEBI:18420"/>
        <label>2</label>
    </ligand>
</feature>
<dbReference type="Proteomes" id="UP000651050">
    <property type="component" value="Unassembled WGS sequence"/>
</dbReference>
<accession>A0A931MIC4</accession>
<sequence>MTDLSAEFKALANYRPTHKVRFVTAASLFDGHDAAINIMRRILQGMGAEVIHLGHNRSVDDVVTAALQEDVQGIAISSYQGGHVEYFKYMVDLLRQRGGEHIQVFGGGGGVIVPPEIRELQAYGVSRIYSPEDGQRMGLAGMIGEMVMRCDKDISGFAPKDVAAIQGHGEMGWRALAQLITALENGAADGKLMAEVKTAAQARHIPVLGITGTGGAGKSSLTDELIRRLRLDQEDNFRVAVISIDPSRRKSGGALLGDRIRMNAINPWQKGPRVFMRSLATRDFGSEISAALPDVVSACKAAGFDLIVVETSGIGQGDAAIVPLVGIPLYVMTPEFGAASQLEKIDMLDFAEFIAINKFDRKGAADALRDVAKQVQRNKEAWGKRPDEMPVFGTMAARFNDDGVTALYQALLPRLAELGLPLKEGRLPVAAVRHSTNQTPVVPAARTRYLAEISDTVRGYKKRAREQAKLAREVQQLQEAARMLKVDKPERAPAAEAALDLAGKRKARMDKDALHLLQQWPDMVRAYSGDEYVVKIRDKEIRTALTTKSLSGTVIRKVSLPQYEDHGEILKWLMLDNVPGSYPYTAGTFAFKRENEDPTRMFAGEGDAFRTNKRFKLLSAGMDAKRLSTAFDSVTLYGNDPDPRPDIYGKVGNSGVSIATLDDMKVLYSGFDLCSPSTSVSMTINGPAPTILAMFMNTAIDQNLDKFKADNGREPTHTEAAKIREWVLANVRGTVQADILKEDQGQNTCIFSTEFSLKVMGDIAQYFVHHNVRNFYSVSISGYHIAEAGANPISQLAFTLSNGFTFVEAYLARGMHVDDFAPNLSFFFSNGMDPEYTVMGRVARRIWATAMKEKYGANERSQKLKYHIQTSGRSLHAQEIQFNDIRTTLQALIAIYDNCNSLHTNAFDEAITTPTEDSVRRAMAIQLIINREWGLAKNENPNQGAFIIEELTELVEEAVLAEFERIAERGGVLGAMETGYQRGRIQDESMHYEMLKHTGELPIVGVNTFRNPHGDQVQDKLELARSTEDEKQSQLKRLADFHARNAGEAPAMLQRLQQAVIDNRNVFEVLMDAVRVCSLGQITNALFEVGGQYRRNM</sequence>
<evidence type="ECO:0000256" key="5">
    <source>
        <dbReference type="ARBA" id="ARBA00022741"/>
    </source>
</evidence>
<evidence type="ECO:0000313" key="18">
    <source>
        <dbReference type="EMBL" id="MBG9389971.1"/>
    </source>
</evidence>
<dbReference type="NCBIfam" id="TIGR00641">
    <property type="entry name" value="acid_CoA_mut_N"/>
    <property type="match status" value="1"/>
</dbReference>
<gene>
    <name evidence="15" type="primary">icmF</name>
    <name evidence="18" type="ORF">I5803_18210</name>
</gene>
<evidence type="ECO:0000256" key="10">
    <source>
        <dbReference type="ARBA" id="ARBA00023235"/>
    </source>
</evidence>
<comment type="caution">
    <text evidence="15">Lacks conserved residue(s) required for the propagation of feature annotation.</text>
</comment>
<evidence type="ECO:0000256" key="9">
    <source>
        <dbReference type="ARBA" id="ARBA00023186"/>
    </source>
</evidence>
<dbReference type="InterPro" id="IPR006098">
    <property type="entry name" value="MMCoA_mutase_a_cat"/>
</dbReference>
<dbReference type="InterPro" id="IPR033669">
    <property type="entry name" value="IcmF"/>
</dbReference>
<evidence type="ECO:0000256" key="2">
    <source>
        <dbReference type="ARBA" id="ARBA00011738"/>
    </source>
</evidence>
<feature type="binding site" evidence="15">
    <location>
        <position position="245"/>
    </location>
    <ligand>
        <name>Mg(2+)</name>
        <dbReference type="ChEBI" id="CHEBI:18420"/>
        <label>2</label>
    </ligand>
</feature>
<name>A0A931MIC4_9BURK</name>
<dbReference type="NCBIfam" id="NF045497">
    <property type="entry name" value="IsobCoAmut_IcmF"/>
    <property type="match status" value="1"/>
</dbReference>
<feature type="domain" description="B12-binding" evidence="17">
    <location>
        <begin position="19"/>
        <end position="157"/>
    </location>
</feature>
<evidence type="ECO:0000256" key="14">
    <source>
        <dbReference type="ARBA" id="ARBA00061670"/>
    </source>
</evidence>
<keyword evidence="10 15" id="KW-0413">Isomerase</keyword>
<dbReference type="GO" id="GO:0000287">
    <property type="term" value="F:magnesium ion binding"/>
    <property type="evidence" value="ECO:0007669"/>
    <property type="project" value="UniProtKB-UniRule"/>
</dbReference>
<dbReference type="FunFam" id="3.40.50.280:FF:000005">
    <property type="entry name" value="Fused isobutyryl-CoA mutase"/>
    <property type="match status" value="1"/>
</dbReference>